<dbReference type="EMBL" id="NHYE01001368">
    <property type="protein sequence ID" value="PPQ96467.1"/>
    <property type="molecule type" value="Genomic_DNA"/>
</dbReference>
<feature type="region of interest" description="Disordered" evidence="1">
    <location>
        <begin position="433"/>
        <end position="453"/>
    </location>
</feature>
<proteinExistence type="predicted"/>
<protein>
    <recommendedName>
        <fullName evidence="4">F-box domain-containing protein</fullName>
    </recommendedName>
</protein>
<evidence type="ECO:0000313" key="3">
    <source>
        <dbReference type="Proteomes" id="UP000284706"/>
    </source>
</evidence>
<dbReference type="Proteomes" id="UP000284706">
    <property type="component" value="Unassembled WGS sequence"/>
</dbReference>
<evidence type="ECO:0000313" key="2">
    <source>
        <dbReference type="EMBL" id="PPQ96467.1"/>
    </source>
</evidence>
<dbReference type="InParanoid" id="A0A409Y0E4"/>
<comment type="caution">
    <text evidence="2">The sequence shown here is derived from an EMBL/GenBank/DDBJ whole genome shotgun (WGS) entry which is preliminary data.</text>
</comment>
<sequence>MSSPSPALPLDILTTIIEDLSPSIPAELHTLRSLALSSKLLTPLCQRVIFKRVDLRNRYRIRRQYKPGMTGPGELVKPFARLVSSPSSKHIGSYVLHLSYKAYGSDMSDGAPSTILSSLTALRSLHFSWFPEDRPFDFNTLSTGPKKLFRDAIEAQLRSEHLLQVTTLNIRNFPFGVFVDRASLIDLVEEAPLTVQLSIVSLKPALSIQPCIQLRHYALGSISWPRRILDVDIGGGKMCLQPPSVGIPPLDVSSTKRALICVKEQINSVEAEKVIRCAKGGIEELSYQVTEASSFRGLAQALLSSSSSSSSSSTLVYSSSSPYLLLTTLELSHTSDSERDPLSYIADELALLSSGSSSSFTSSITASADTPHLSATLPHLHTLSLSLMLLLAHAPLPAKSLRKLDELLSDRRRFPSLKTLSIEITVIKRRRWSANGESEDEDEGASSPSSEREGSLQALLIGVFDERKVQAVLDHLKARHLASLPRLMGMQSEGVVEVQYNSIW</sequence>
<dbReference type="STRING" id="231916.A0A409Y0E4"/>
<gene>
    <name evidence="2" type="ORF">CVT26_010506</name>
</gene>
<evidence type="ECO:0008006" key="4">
    <source>
        <dbReference type="Google" id="ProtNLM"/>
    </source>
</evidence>
<dbReference type="OrthoDB" id="2880421at2759"/>
<name>A0A409Y0E4_9AGAR</name>
<evidence type="ECO:0000256" key="1">
    <source>
        <dbReference type="SAM" id="MobiDB-lite"/>
    </source>
</evidence>
<organism evidence="2 3">
    <name type="scientific">Gymnopilus dilepis</name>
    <dbReference type="NCBI Taxonomy" id="231916"/>
    <lineage>
        <taxon>Eukaryota</taxon>
        <taxon>Fungi</taxon>
        <taxon>Dikarya</taxon>
        <taxon>Basidiomycota</taxon>
        <taxon>Agaricomycotina</taxon>
        <taxon>Agaricomycetes</taxon>
        <taxon>Agaricomycetidae</taxon>
        <taxon>Agaricales</taxon>
        <taxon>Agaricineae</taxon>
        <taxon>Hymenogastraceae</taxon>
        <taxon>Gymnopilus</taxon>
    </lineage>
</organism>
<dbReference type="AlphaFoldDB" id="A0A409Y0E4"/>
<reference evidence="2 3" key="1">
    <citation type="journal article" date="2018" name="Evol. Lett.">
        <title>Horizontal gene cluster transfer increased hallucinogenic mushroom diversity.</title>
        <authorList>
            <person name="Reynolds H.T."/>
            <person name="Vijayakumar V."/>
            <person name="Gluck-Thaler E."/>
            <person name="Korotkin H.B."/>
            <person name="Matheny P.B."/>
            <person name="Slot J.C."/>
        </authorList>
    </citation>
    <scope>NUCLEOTIDE SEQUENCE [LARGE SCALE GENOMIC DNA]</scope>
    <source>
        <strain evidence="2 3">SRW20</strain>
    </source>
</reference>
<keyword evidence="3" id="KW-1185">Reference proteome</keyword>
<accession>A0A409Y0E4</accession>